<dbReference type="STRING" id="879819.A0A0J1ASF8"/>
<name>A0A0J1ASF8_9TREE</name>
<dbReference type="Proteomes" id="UP000053611">
    <property type="component" value="Unassembled WGS sequence"/>
</dbReference>
<feature type="compositionally biased region" description="Polar residues" evidence="1">
    <location>
        <begin position="304"/>
        <end position="346"/>
    </location>
</feature>
<feature type="region of interest" description="Disordered" evidence="1">
    <location>
        <begin position="20"/>
        <end position="43"/>
    </location>
</feature>
<dbReference type="Pfam" id="PF03732">
    <property type="entry name" value="Retrotrans_gag"/>
    <property type="match status" value="1"/>
</dbReference>
<dbReference type="PANTHER" id="PTHR33223">
    <property type="entry name" value="CCHC-TYPE DOMAIN-CONTAINING PROTEIN"/>
    <property type="match status" value="1"/>
</dbReference>
<evidence type="ECO:0000256" key="1">
    <source>
        <dbReference type="SAM" id="MobiDB-lite"/>
    </source>
</evidence>
<evidence type="ECO:0000259" key="2">
    <source>
        <dbReference type="Pfam" id="PF03732"/>
    </source>
</evidence>
<feature type="region of interest" description="Disordered" evidence="1">
    <location>
        <begin position="295"/>
        <end position="354"/>
    </location>
</feature>
<evidence type="ECO:0000313" key="4">
    <source>
        <dbReference type="Proteomes" id="UP000053611"/>
    </source>
</evidence>
<dbReference type="PANTHER" id="PTHR33223:SF6">
    <property type="entry name" value="CCHC-TYPE DOMAIN-CONTAINING PROTEIN"/>
    <property type="match status" value="1"/>
</dbReference>
<feature type="domain" description="Retrotransposon gag" evidence="2">
    <location>
        <begin position="91"/>
        <end position="183"/>
    </location>
</feature>
<protein>
    <recommendedName>
        <fullName evidence="2">Retrotransposon gag domain-containing protein</fullName>
    </recommendedName>
</protein>
<sequence length="354" mass="39728">MQEAHTRDLNELQDARQFITNSTRRQSAPLREASAVPTTTTVISSGHPRLKASELPKFAGKDGEDVDHWISKVDAIFTYSGVSNRDLLQILPLILTGKASNWFANLTPGERDSLTTWELWKDALRNAFHIPNHDVVKRRECMFRSLRANESMSDYFDDKTSLQKQVFPASTPIKDLINDLIMGIPMSMQPMIKSSMWEVHSLEDFRRLLIDLEPGLRPSFKTRSTNPSASTLDSKSRASFNTIRPSPSFSSYRSASSTPSIRSNQAPNRAPVSPSQTLPKTPCWCGGMHWQRDCPNRAKPPTSNPRTNTAQVNRYSPPQSSVNSIPNNNGSRWPSRPKTNTLSAESLTPIAQHR</sequence>
<evidence type="ECO:0000313" key="3">
    <source>
        <dbReference type="EMBL" id="KLT38289.1"/>
    </source>
</evidence>
<feature type="non-terminal residue" evidence="3">
    <location>
        <position position="354"/>
    </location>
</feature>
<proteinExistence type="predicted"/>
<dbReference type="InterPro" id="IPR005162">
    <property type="entry name" value="Retrotrans_gag_dom"/>
</dbReference>
<feature type="region of interest" description="Disordered" evidence="1">
    <location>
        <begin position="217"/>
        <end position="277"/>
    </location>
</feature>
<feature type="compositionally biased region" description="Low complexity" evidence="1">
    <location>
        <begin position="244"/>
        <end position="263"/>
    </location>
</feature>
<reference evidence="3 4" key="1">
    <citation type="submission" date="2015-03" db="EMBL/GenBank/DDBJ databases">
        <title>Genomics and transcriptomics of the oil-accumulating basidiomycete yeast T. oleaginosus allow insights into substrate utilization and the diverse evolutionary trajectories of mating systems in fungi.</title>
        <authorList>
            <consortium name="DOE Joint Genome Institute"/>
            <person name="Kourist R."/>
            <person name="Kracht O."/>
            <person name="Bracharz F."/>
            <person name="Lipzen A."/>
            <person name="Nolan M."/>
            <person name="Ohm R."/>
            <person name="Grigoriev I."/>
            <person name="Sun S."/>
            <person name="Heitman J."/>
            <person name="Bruck T."/>
            <person name="Nowrousian M."/>
        </authorList>
    </citation>
    <scope>NUCLEOTIDE SEQUENCE [LARGE SCALE GENOMIC DNA]</scope>
    <source>
        <strain evidence="3 4">IBC0246</strain>
    </source>
</reference>
<organism evidence="3 4">
    <name type="scientific">Cutaneotrichosporon oleaginosum</name>
    <dbReference type="NCBI Taxonomy" id="879819"/>
    <lineage>
        <taxon>Eukaryota</taxon>
        <taxon>Fungi</taxon>
        <taxon>Dikarya</taxon>
        <taxon>Basidiomycota</taxon>
        <taxon>Agaricomycotina</taxon>
        <taxon>Tremellomycetes</taxon>
        <taxon>Trichosporonales</taxon>
        <taxon>Trichosporonaceae</taxon>
        <taxon>Cutaneotrichosporon</taxon>
    </lineage>
</organism>
<accession>A0A0J1ASF8</accession>
<keyword evidence="4" id="KW-1185">Reference proteome</keyword>
<gene>
    <name evidence="3" type="ORF">CC85DRAFT_253259</name>
</gene>
<dbReference type="AlphaFoldDB" id="A0A0J1ASF8"/>
<dbReference type="EMBL" id="KQ087334">
    <property type="protein sequence ID" value="KLT38289.1"/>
    <property type="molecule type" value="Genomic_DNA"/>
</dbReference>
<dbReference type="OrthoDB" id="2594560at2759"/>
<feature type="compositionally biased region" description="Polar residues" evidence="1">
    <location>
        <begin position="221"/>
        <end position="243"/>
    </location>
</feature>